<keyword evidence="3" id="KW-1185">Reference proteome</keyword>
<comment type="caution">
    <text evidence="2">The sequence shown here is derived from an EMBL/GenBank/DDBJ whole genome shotgun (WGS) entry which is preliminary data.</text>
</comment>
<accession>A0A660L2G7</accession>
<dbReference type="EMBL" id="RBIL01000002">
    <property type="protein sequence ID" value="RKQ88191.1"/>
    <property type="molecule type" value="Genomic_DNA"/>
</dbReference>
<sequence>MLAALLATTLALPISATCADTDGDTIAITRDTPAGWVIETSTAGGRWERVLGPTTRTGAGCAKIAAASDGTLVLARGDQDRSQVRVRRPGGTFGLPTNVRHREGALHLAAAPGGQVAMLWNDWRGTSGDVFARVGGTTTRLARVRSFGPLGLTLAPDGTATAVWNESEPASKQVAEFRAGHWGRPVELYSGRHNGWSDSGVALAQAPNGRRRLLAWMGARRLRVSVAGEPTRTVAEPRVRHLSVEITASRRSVVEPWSVEAIRSALADDGSAAVVYETPDGLFAVTRGPDRAWSPPHVLVRGALEHRDTARVAVAAGGRTRVTWLPGDGSIVAAARDADGRWDTPAVLSPPREDAATPHLAAGHVVWTADGTLHIR</sequence>
<keyword evidence="1" id="KW-0732">Signal</keyword>
<organism evidence="2 3">
    <name type="scientific">Solirubrobacter pauli</name>
    <dbReference type="NCBI Taxonomy" id="166793"/>
    <lineage>
        <taxon>Bacteria</taxon>
        <taxon>Bacillati</taxon>
        <taxon>Actinomycetota</taxon>
        <taxon>Thermoleophilia</taxon>
        <taxon>Solirubrobacterales</taxon>
        <taxon>Solirubrobacteraceae</taxon>
        <taxon>Solirubrobacter</taxon>
    </lineage>
</organism>
<dbReference type="SUPFAM" id="SSF89372">
    <property type="entry name" value="Fucose-specific lectin"/>
    <property type="match status" value="1"/>
</dbReference>
<feature type="chain" id="PRO_5025063632" evidence="1">
    <location>
        <begin position="20"/>
        <end position="376"/>
    </location>
</feature>
<feature type="signal peptide" evidence="1">
    <location>
        <begin position="1"/>
        <end position="19"/>
    </location>
</feature>
<dbReference type="Proteomes" id="UP000278962">
    <property type="component" value="Unassembled WGS sequence"/>
</dbReference>
<dbReference type="RefSeq" id="WP_121257484.1">
    <property type="nucleotide sequence ID" value="NZ_RBIL01000002.1"/>
</dbReference>
<reference evidence="2 3" key="1">
    <citation type="submission" date="2018-10" db="EMBL/GenBank/DDBJ databases">
        <title>Genomic Encyclopedia of Archaeal and Bacterial Type Strains, Phase II (KMG-II): from individual species to whole genera.</title>
        <authorList>
            <person name="Goeker M."/>
        </authorList>
    </citation>
    <scope>NUCLEOTIDE SEQUENCE [LARGE SCALE GENOMIC DNA]</scope>
    <source>
        <strain evidence="2 3">DSM 14954</strain>
    </source>
</reference>
<name>A0A660L2G7_9ACTN</name>
<gene>
    <name evidence="2" type="ORF">C8N24_6232</name>
</gene>
<proteinExistence type="predicted"/>
<dbReference type="OrthoDB" id="3753231at2"/>
<dbReference type="AlphaFoldDB" id="A0A660L2G7"/>
<protein>
    <submittedName>
        <fullName evidence="2">Uncharacterized protein</fullName>
    </submittedName>
</protein>
<evidence type="ECO:0000313" key="2">
    <source>
        <dbReference type="EMBL" id="RKQ88191.1"/>
    </source>
</evidence>
<dbReference type="SUPFAM" id="SSF63829">
    <property type="entry name" value="Calcium-dependent phosphotriesterase"/>
    <property type="match status" value="1"/>
</dbReference>
<evidence type="ECO:0000256" key="1">
    <source>
        <dbReference type="SAM" id="SignalP"/>
    </source>
</evidence>
<evidence type="ECO:0000313" key="3">
    <source>
        <dbReference type="Proteomes" id="UP000278962"/>
    </source>
</evidence>